<evidence type="ECO:0000313" key="3">
    <source>
        <dbReference type="Proteomes" id="UP001165269"/>
    </source>
</evidence>
<reference evidence="2" key="1">
    <citation type="submission" date="2022-03" db="EMBL/GenBank/DDBJ databases">
        <title>Streptomyces 7R015 and 7R016 isolated from Barleria lupulina in Thailand.</title>
        <authorList>
            <person name="Kanchanasin P."/>
            <person name="Phongsopitanun W."/>
            <person name="Tanasupawat S."/>
        </authorList>
    </citation>
    <scope>NUCLEOTIDE SEQUENCE</scope>
    <source>
        <strain evidence="2">7R015</strain>
    </source>
</reference>
<dbReference type="RefSeq" id="WP_242778956.1">
    <property type="nucleotide sequence ID" value="NZ_JALDAY010000024.1"/>
</dbReference>
<feature type="transmembrane region" description="Helical" evidence="1">
    <location>
        <begin position="6"/>
        <end position="31"/>
    </location>
</feature>
<dbReference type="Proteomes" id="UP001165269">
    <property type="component" value="Unassembled WGS sequence"/>
</dbReference>
<dbReference type="EMBL" id="JALDAY010000024">
    <property type="protein sequence ID" value="MCI3279189.1"/>
    <property type="molecule type" value="Genomic_DNA"/>
</dbReference>
<gene>
    <name evidence="2" type="ORF">MQP27_49810</name>
</gene>
<sequence length="125" mass="13383">MSAARILGSAYPVLLLVALLVVAVVGGVLAVRRERKSPSSYELPEPAGDLAWWAALPTESQAEMDDLVLGPGARLRQTPQEAVQERLEAADRAFLDPAAQAALDEEDAAREAAQRLAQVNALYHP</sequence>
<evidence type="ECO:0000313" key="2">
    <source>
        <dbReference type="EMBL" id="MCI3279189.1"/>
    </source>
</evidence>
<name>A0ABS9YPX6_9ACTN</name>
<accession>A0ABS9YPX6</accession>
<proteinExistence type="predicted"/>
<organism evidence="2 3">
    <name type="scientific">Streptomyces cylindrosporus</name>
    <dbReference type="NCBI Taxonomy" id="2927583"/>
    <lineage>
        <taxon>Bacteria</taxon>
        <taxon>Bacillati</taxon>
        <taxon>Actinomycetota</taxon>
        <taxon>Actinomycetes</taxon>
        <taxon>Kitasatosporales</taxon>
        <taxon>Streptomycetaceae</taxon>
        <taxon>Streptomyces</taxon>
    </lineage>
</organism>
<evidence type="ECO:0000256" key="1">
    <source>
        <dbReference type="SAM" id="Phobius"/>
    </source>
</evidence>
<protein>
    <submittedName>
        <fullName evidence="2">Uncharacterized protein</fullName>
    </submittedName>
</protein>
<keyword evidence="3" id="KW-1185">Reference proteome</keyword>
<comment type="caution">
    <text evidence="2">The sequence shown here is derived from an EMBL/GenBank/DDBJ whole genome shotgun (WGS) entry which is preliminary data.</text>
</comment>
<keyword evidence="1" id="KW-0472">Membrane</keyword>
<keyword evidence="1" id="KW-1133">Transmembrane helix</keyword>
<keyword evidence="1" id="KW-0812">Transmembrane</keyword>